<protein>
    <submittedName>
        <fullName evidence="1">(northern house mosquito) hypothetical protein</fullName>
    </submittedName>
</protein>
<evidence type="ECO:0000313" key="1">
    <source>
        <dbReference type="EMBL" id="CAG6490044.1"/>
    </source>
</evidence>
<name>A0A8D8C8V7_CULPI</name>
<accession>A0A8D8C8V7</accession>
<organism evidence="1">
    <name type="scientific">Culex pipiens</name>
    <name type="common">House mosquito</name>
    <dbReference type="NCBI Taxonomy" id="7175"/>
    <lineage>
        <taxon>Eukaryota</taxon>
        <taxon>Metazoa</taxon>
        <taxon>Ecdysozoa</taxon>
        <taxon>Arthropoda</taxon>
        <taxon>Hexapoda</taxon>
        <taxon>Insecta</taxon>
        <taxon>Pterygota</taxon>
        <taxon>Neoptera</taxon>
        <taxon>Endopterygota</taxon>
        <taxon>Diptera</taxon>
        <taxon>Nematocera</taxon>
        <taxon>Culicoidea</taxon>
        <taxon>Culicidae</taxon>
        <taxon>Culicinae</taxon>
        <taxon>Culicini</taxon>
        <taxon>Culex</taxon>
        <taxon>Culex</taxon>
    </lineage>
</organism>
<sequence length="114" mass="13181">MFNSPYLSKNCLKYLNKIESLGPIQPNELGLNNYFFYNFDSTVVPENGIHFLHHNSHAQSHSSQIRPEHRYDGPTRMQLAHNIVIPRKLLKPRALTLSVTLSHTYPVSVRAKRK</sequence>
<dbReference type="EMBL" id="HBUE01113966">
    <property type="protein sequence ID" value="CAG6490045.1"/>
    <property type="molecule type" value="Transcribed_RNA"/>
</dbReference>
<dbReference type="EMBL" id="HBUE01113960">
    <property type="protein sequence ID" value="CAG6490042.1"/>
    <property type="molecule type" value="Transcribed_RNA"/>
</dbReference>
<dbReference type="EMBL" id="HBUE01113965">
    <property type="protein sequence ID" value="CAG6490044.1"/>
    <property type="molecule type" value="Transcribed_RNA"/>
</dbReference>
<reference evidence="1" key="1">
    <citation type="submission" date="2021-05" db="EMBL/GenBank/DDBJ databases">
        <authorList>
            <person name="Alioto T."/>
            <person name="Alioto T."/>
            <person name="Gomez Garrido J."/>
        </authorList>
    </citation>
    <scope>NUCLEOTIDE SEQUENCE</scope>
</reference>
<dbReference type="AlphaFoldDB" id="A0A8D8C8V7"/>
<dbReference type="EMBL" id="HBUE01113961">
    <property type="protein sequence ID" value="CAG6490043.1"/>
    <property type="molecule type" value="Transcribed_RNA"/>
</dbReference>
<proteinExistence type="predicted"/>